<comment type="caution">
    <text evidence="2">The sequence shown here is derived from an EMBL/GenBank/DDBJ whole genome shotgun (WGS) entry which is preliminary data.</text>
</comment>
<dbReference type="Gene3D" id="3.60.21.10">
    <property type="match status" value="1"/>
</dbReference>
<evidence type="ECO:0000313" key="2">
    <source>
        <dbReference type="EMBL" id="TQD70847.1"/>
    </source>
</evidence>
<evidence type="ECO:0000313" key="3">
    <source>
        <dbReference type="Proteomes" id="UP000315295"/>
    </source>
</evidence>
<sequence length="217" mass="24220">MEGFSFLSLKVTFLLIFLVNFTVGHNHYMNTEGGDGVQPLSEILIHKTVNAIDQRASVRASYPVILGITEGSEQYTFIEKCIATADRNKQPWLIFVAHRVLGYSAYSWYGMEGQFSDPMGRDDMQKLWQTYKVGHCGHVHDYERTCPIYQSKVISFGSGHRAIGHVLARNETKSNSKGGLGNKKEDPLGHFFGHRAGYFEPANPFKGAQVVSISLAS</sequence>
<name>A0A540K9D6_MALBA</name>
<feature type="signal peptide" evidence="1">
    <location>
        <begin position="1"/>
        <end position="24"/>
    </location>
</feature>
<protein>
    <recommendedName>
        <fullName evidence="4">Calcineurin-like phosphoesterase domain-containing protein</fullName>
    </recommendedName>
</protein>
<reference evidence="2 3" key="1">
    <citation type="journal article" date="2019" name="G3 (Bethesda)">
        <title>Sequencing of a Wild Apple (Malus baccata) Genome Unravels the Differences Between Cultivated and Wild Apple Species Regarding Disease Resistance and Cold Tolerance.</title>
        <authorList>
            <person name="Chen X."/>
        </authorList>
    </citation>
    <scope>NUCLEOTIDE SEQUENCE [LARGE SCALE GENOMIC DNA]</scope>
    <source>
        <strain evidence="3">cv. Shandingzi</strain>
        <tissue evidence="2">Leaves</tissue>
    </source>
</reference>
<dbReference type="AlphaFoldDB" id="A0A540K9D6"/>
<dbReference type="PANTHER" id="PTHR45778:SF6">
    <property type="entry name" value="INACTIVE PURPLE ACID PHOSPHATASE 24-RELATED"/>
    <property type="match status" value="1"/>
</dbReference>
<organism evidence="2 3">
    <name type="scientific">Malus baccata</name>
    <name type="common">Siberian crab apple</name>
    <name type="synonym">Pyrus baccata</name>
    <dbReference type="NCBI Taxonomy" id="106549"/>
    <lineage>
        <taxon>Eukaryota</taxon>
        <taxon>Viridiplantae</taxon>
        <taxon>Streptophyta</taxon>
        <taxon>Embryophyta</taxon>
        <taxon>Tracheophyta</taxon>
        <taxon>Spermatophyta</taxon>
        <taxon>Magnoliopsida</taxon>
        <taxon>eudicotyledons</taxon>
        <taxon>Gunneridae</taxon>
        <taxon>Pentapetalae</taxon>
        <taxon>rosids</taxon>
        <taxon>fabids</taxon>
        <taxon>Rosales</taxon>
        <taxon>Rosaceae</taxon>
        <taxon>Amygdaloideae</taxon>
        <taxon>Maleae</taxon>
        <taxon>Malus</taxon>
    </lineage>
</organism>
<feature type="chain" id="PRO_5022146485" description="Calcineurin-like phosphoesterase domain-containing protein" evidence="1">
    <location>
        <begin position="25"/>
        <end position="217"/>
    </location>
</feature>
<accession>A0A540K9D6</accession>
<keyword evidence="3" id="KW-1185">Reference proteome</keyword>
<dbReference type="SUPFAM" id="SSF56300">
    <property type="entry name" value="Metallo-dependent phosphatases"/>
    <property type="match status" value="1"/>
</dbReference>
<dbReference type="EMBL" id="VIEB01001669">
    <property type="protein sequence ID" value="TQD70847.1"/>
    <property type="molecule type" value="Genomic_DNA"/>
</dbReference>
<dbReference type="STRING" id="106549.A0A540K9D6"/>
<gene>
    <name evidence="2" type="ORF">C1H46_043629</name>
</gene>
<keyword evidence="1" id="KW-0732">Signal</keyword>
<dbReference type="PANTHER" id="PTHR45778">
    <property type="entry name" value="PURPLE ACID PHOSPHATASE-RELATED"/>
    <property type="match status" value="1"/>
</dbReference>
<dbReference type="Proteomes" id="UP000315295">
    <property type="component" value="Unassembled WGS sequence"/>
</dbReference>
<evidence type="ECO:0000256" key="1">
    <source>
        <dbReference type="SAM" id="SignalP"/>
    </source>
</evidence>
<dbReference type="InterPro" id="IPR029052">
    <property type="entry name" value="Metallo-depent_PP-like"/>
</dbReference>
<evidence type="ECO:0008006" key="4">
    <source>
        <dbReference type="Google" id="ProtNLM"/>
    </source>
</evidence>
<proteinExistence type="predicted"/>